<keyword evidence="1" id="KW-0812">Transmembrane</keyword>
<evidence type="ECO:0000256" key="1">
    <source>
        <dbReference type="SAM" id="Phobius"/>
    </source>
</evidence>
<dbReference type="Proteomes" id="UP000192257">
    <property type="component" value="Unassembled WGS sequence"/>
</dbReference>
<proteinExistence type="predicted"/>
<gene>
    <name evidence="2" type="ORF">TM35_000341480</name>
</gene>
<dbReference type="RefSeq" id="XP_028879602.1">
    <property type="nucleotide sequence ID" value="XM_029029046.1"/>
</dbReference>
<evidence type="ECO:0000313" key="2">
    <source>
        <dbReference type="EMBL" id="ORC85536.1"/>
    </source>
</evidence>
<comment type="caution">
    <text evidence="2">The sequence shown here is derived from an EMBL/GenBank/DDBJ whole genome shotgun (WGS) entry which is preliminary data.</text>
</comment>
<name>A0A1X0NLE8_9TRYP</name>
<dbReference type="GeneID" id="39988826"/>
<protein>
    <submittedName>
        <fullName evidence="2">Uncharacterized protein</fullName>
    </submittedName>
</protein>
<feature type="transmembrane region" description="Helical" evidence="1">
    <location>
        <begin position="66"/>
        <end position="87"/>
    </location>
</feature>
<keyword evidence="1" id="KW-0472">Membrane</keyword>
<dbReference type="AlphaFoldDB" id="A0A1X0NLE8"/>
<accession>A0A1X0NLE8</accession>
<dbReference type="OrthoDB" id="270499at2759"/>
<organism evidence="2 3">
    <name type="scientific">Trypanosoma theileri</name>
    <dbReference type="NCBI Taxonomy" id="67003"/>
    <lineage>
        <taxon>Eukaryota</taxon>
        <taxon>Discoba</taxon>
        <taxon>Euglenozoa</taxon>
        <taxon>Kinetoplastea</taxon>
        <taxon>Metakinetoplastina</taxon>
        <taxon>Trypanosomatida</taxon>
        <taxon>Trypanosomatidae</taxon>
        <taxon>Trypanosoma</taxon>
    </lineage>
</organism>
<reference evidence="2 3" key="1">
    <citation type="submission" date="2017-03" db="EMBL/GenBank/DDBJ databases">
        <title>An alternative strategy for trypanosome survival in the mammalian bloodstream revealed through genome and transcriptome analysis of the ubiquitous bovine parasite Trypanosoma (Megatrypanum) theileri.</title>
        <authorList>
            <person name="Kelly S."/>
            <person name="Ivens A."/>
            <person name="Mott A."/>
            <person name="O'Neill E."/>
            <person name="Emms D."/>
            <person name="Macleod O."/>
            <person name="Voorheis P."/>
            <person name="Matthews J."/>
            <person name="Matthews K."/>
            <person name="Carrington M."/>
        </authorList>
    </citation>
    <scope>NUCLEOTIDE SEQUENCE [LARGE SCALE GENOMIC DNA]</scope>
    <source>
        <strain evidence="2">Edinburgh</strain>
    </source>
</reference>
<sequence>MFFFFLISPLQISYSIYIVLQSACVTHFTMGSSSKSSVDVDKVPYSNVMRDRRLAAQKNRWRMPRATTLMIPATLLFAIGGFCYTYWWNDKRSREGPCIDCKRQQEIMEEVYFKKPAVQKGYRL</sequence>
<keyword evidence="1" id="KW-1133">Transmembrane helix</keyword>
<evidence type="ECO:0000313" key="3">
    <source>
        <dbReference type="Proteomes" id="UP000192257"/>
    </source>
</evidence>
<dbReference type="VEuPathDB" id="TriTrypDB:TM35_000341480"/>
<dbReference type="EMBL" id="NBCO01000034">
    <property type="protein sequence ID" value="ORC85536.1"/>
    <property type="molecule type" value="Genomic_DNA"/>
</dbReference>
<keyword evidence="3" id="KW-1185">Reference proteome</keyword>